<evidence type="ECO:0000313" key="1">
    <source>
        <dbReference type="EMBL" id="GAA3833472.1"/>
    </source>
</evidence>
<sequence>MTPAYLRVPDTAASMLATELRTGQLTLVLGAGVSRGMGLPPWGELVVALETNAETSIGSPDANADELMRRTDVVRRAVGDSEKFLDAVHAALYEGARLLGSQYPEVMLESPMLIALGALVMSSRRGSVTDVFTLNFDDVLDWYLHLHGFRTQIVSELPVLFRGDVDVRIHHFHGFLPLMSTYDRSRWLVLTHQQFVRRLAEPTSSPWSAVMGAEFLSKTVLFVGTSMSDLDVDVILSRTADLVGGSRPLGFVVGTNVPDDRIADLEERGLVPVSLPTRDDVPRFLLSICQKAAQV</sequence>
<dbReference type="Proteomes" id="UP001501821">
    <property type="component" value="Unassembled WGS sequence"/>
</dbReference>
<gene>
    <name evidence="1" type="ORF">GCM10022242_38150</name>
</gene>
<protein>
    <recommendedName>
        <fullName evidence="3">SIR2-like domain-containing protein</fullName>
    </recommendedName>
</protein>
<dbReference type="RefSeq" id="WP_344778493.1">
    <property type="nucleotide sequence ID" value="NZ_BAABAH010000019.1"/>
</dbReference>
<evidence type="ECO:0008006" key="3">
    <source>
        <dbReference type="Google" id="ProtNLM"/>
    </source>
</evidence>
<comment type="caution">
    <text evidence="1">The sequence shown here is derived from an EMBL/GenBank/DDBJ whole genome shotgun (WGS) entry which is preliminary data.</text>
</comment>
<name>A0ABP7J4F0_9ACTN</name>
<dbReference type="EMBL" id="BAABAH010000019">
    <property type="protein sequence ID" value="GAA3833472.1"/>
    <property type="molecule type" value="Genomic_DNA"/>
</dbReference>
<dbReference type="Pfam" id="PF13289">
    <property type="entry name" value="SIR2_2"/>
    <property type="match status" value="1"/>
</dbReference>
<reference evidence="2" key="1">
    <citation type="journal article" date="2019" name="Int. J. Syst. Evol. Microbiol.">
        <title>The Global Catalogue of Microorganisms (GCM) 10K type strain sequencing project: providing services to taxonomists for standard genome sequencing and annotation.</title>
        <authorList>
            <consortium name="The Broad Institute Genomics Platform"/>
            <consortium name="The Broad Institute Genome Sequencing Center for Infectious Disease"/>
            <person name="Wu L."/>
            <person name="Ma J."/>
        </authorList>
    </citation>
    <scope>NUCLEOTIDE SEQUENCE [LARGE SCALE GENOMIC DNA]</scope>
    <source>
        <strain evidence="2">JCM 16953</strain>
    </source>
</reference>
<proteinExistence type="predicted"/>
<evidence type="ECO:0000313" key="2">
    <source>
        <dbReference type="Proteomes" id="UP001501821"/>
    </source>
</evidence>
<keyword evidence="2" id="KW-1185">Reference proteome</keyword>
<accession>A0ABP7J4F0</accession>
<organism evidence="1 2">
    <name type="scientific">Nocardioides panacisoli</name>
    <dbReference type="NCBI Taxonomy" id="627624"/>
    <lineage>
        <taxon>Bacteria</taxon>
        <taxon>Bacillati</taxon>
        <taxon>Actinomycetota</taxon>
        <taxon>Actinomycetes</taxon>
        <taxon>Propionibacteriales</taxon>
        <taxon>Nocardioidaceae</taxon>
        <taxon>Nocardioides</taxon>
    </lineage>
</organism>